<dbReference type="FunFam" id="1.10.640.10:FF:000003">
    <property type="entry name" value="chorion peroxidase"/>
    <property type="match status" value="1"/>
</dbReference>
<accession>A0A814BSA8</accession>
<dbReference type="GO" id="GO:0020037">
    <property type="term" value="F:heme binding"/>
    <property type="evidence" value="ECO:0007669"/>
    <property type="project" value="InterPro"/>
</dbReference>
<dbReference type="InterPro" id="IPR019791">
    <property type="entry name" value="Haem_peroxidase_animal"/>
</dbReference>
<evidence type="ECO:0000256" key="6">
    <source>
        <dbReference type="SAM" id="MobiDB-lite"/>
    </source>
</evidence>
<dbReference type="InterPro" id="IPR010255">
    <property type="entry name" value="Haem_peroxidase_sf"/>
</dbReference>
<evidence type="ECO:0000256" key="4">
    <source>
        <dbReference type="ARBA" id="ARBA00023180"/>
    </source>
</evidence>
<feature type="compositionally biased region" description="Low complexity" evidence="6">
    <location>
        <begin position="32"/>
        <end position="41"/>
    </location>
</feature>
<keyword evidence="2" id="KW-0964">Secreted</keyword>
<protein>
    <submittedName>
        <fullName evidence="8">Uncharacterized protein</fullName>
    </submittedName>
</protein>
<dbReference type="PROSITE" id="PS50292">
    <property type="entry name" value="PEROXIDASE_3"/>
    <property type="match status" value="1"/>
</dbReference>
<comment type="subcellular location">
    <subcellularLocation>
        <location evidence="1">Secreted</location>
    </subcellularLocation>
</comment>
<evidence type="ECO:0000256" key="5">
    <source>
        <dbReference type="PIRSR" id="PIRSR619791-2"/>
    </source>
</evidence>
<evidence type="ECO:0000313" key="8">
    <source>
        <dbReference type="EMBL" id="CAF0930096.1"/>
    </source>
</evidence>
<dbReference type="GO" id="GO:0006979">
    <property type="term" value="P:response to oxidative stress"/>
    <property type="evidence" value="ECO:0007669"/>
    <property type="project" value="InterPro"/>
</dbReference>
<keyword evidence="5" id="KW-0408">Iron</keyword>
<feature type="compositionally biased region" description="Polar residues" evidence="6">
    <location>
        <begin position="54"/>
        <end position="67"/>
    </location>
</feature>
<dbReference type="Pfam" id="PF03098">
    <property type="entry name" value="An_peroxidase"/>
    <property type="match status" value="1"/>
</dbReference>
<dbReference type="EMBL" id="CAJNOC010002388">
    <property type="protein sequence ID" value="CAF0930096.1"/>
    <property type="molecule type" value="Genomic_DNA"/>
</dbReference>
<dbReference type="GO" id="GO:0004601">
    <property type="term" value="F:peroxidase activity"/>
    <property type="evidence" value="ECO:0007669"/>
    <property type="project" value="InterPro"/>
</dbReference>
<organism evidence="8 9">
    <name type="scientific">Brachionus calyciflorus</name>
    <dbReference type="NCBI Taxonomy" id="104777"/>
    <lineage>
        <taxon>Eukaryota</taxon>
        <taxon>Metazoa</taxon>
        <taxon>Spiralia</taxon>
        <taxon>Gnathifera</taxon>
        <taxon>Rotifera</taxon>
        <taxon>Eurotatoria</taxon>
        <taxon>Monogononta</taxon>
        <taxon>Pseudotrocha</taxon>
        <taxon>Ploima</taxon>
        <taxon>Brachionidae</taxon>
        <taxon>Brachionus</taxon>
    </lineage>
</organism>
<evidence type="ECO:0000256" key="1">
    <source>
        <dbReference type="ARBA" id="ARBA00004613"/>
    </source>
</evidence>
<dbReference type="PRINTS" id="PR00457">
    <property type="entry name" value="ANPEROXIDASE"/>
</dbReference>
<proteinExistence type="predicted"/>
<keyword evidence="4" id="KW-0325">Glycoprotein</keyword>
<comment type="caution">
    <text evidence="8">The sequence shown here is derived from an EMBL/GenBank/DDBJ whole genome shotgun (WGS) entry which is preliminary data.</text>
</comment>
<evidence type="ECO:0000313" key="9">
    <source>
        <dbReference type="Proteomes" id="UP000663879"/>
    </source>
</evidence>
<dbReference type="Gene3D" id="1.10.640.10">
    <property type="entry name" value="Haem peroxidase domain superfamily, animal type"/>
    <property type="match status" value="1"/>
</dbReference>
<sequence length="726" mass="80720">MRLLIISTVLILVVLSCINSQTTRKTTKKITTKSPTTSKKATTAKKTTKASTKLPQSSTKQSSNRPQTTNFTNTIQNTLNKGLKGFHEQNRTRLPRNQAKNRTKLQSNMRQTSDDAFFINQIANFAFGLASNSNNLSIDLQYCPFVTVKCNINDIYRSVNGSCNNLKNPLIGAANTPYKRVLPPAYDDGFNSPRTRALSGKSLPNVRTVSVVISPPPTKGKLEFNISHIFATFGQFLIHDMSGTSASTDSNGNEISCSCGSNNTACFPVVWPKNDTALNQTCMEFTRSSATFPDFNCSTTHREQLNLLSSYIDGSAIYGIDTTRASELRSFTNGLLKTSDPVTSANVKILNGTYLPNSNDSCSSDSSLNYKCFLAGEFRTSENLALVSMHTLFNREHNRIAQVLKTNNPLWTDEKLYQEARRINIAILQHIVYNEWLNYVDGNNTLAPNLSKNEYYNGYNSNVNPALFNEFSTAAFRFGHSLIRDKFSRISSKNVNLPPLNFSDMAFKSDYAYDSKAEGIQSILSGTINDRCWKFGSFGFELQNRLFGKTENNIFSAVDLLATNIQRGRDHGLQPYVKYVKHCHGIDVTTFDDLKTLILSPNIASLQSVYENVADIDLYAGGLMEKRTSNFTLAPATFACIVMKQMTDLKNGDRFYYENGPNVNPSAFSLDQLAQIKQVTLAGLICNNYDLPTIPQNVFLNPSTSNPIVNCSSLTNQINLSKWTSV</sequence>
<feature type="region of interest" description="Disordered" evidence="6">
    <location>
        <begin position="24"/>
        <end position="72"/>
    </location>
</feature>
<dbReference type="PANTHER" id="PTHR11475:SF4">
    <property type="entry name" value="CHORION PEROXIDASE"/>
    <property type="match status" value="1"/>
</dbReference>
<dbReference type="SUPFAM" id="SSF48113">
    <property type="entry name" value="Heme-dependent peroxidases"/>
    <property type="match status" value="1"/>
</dbReference>
<feature type="chain" id="PRO_5032463780" evidence="7">
    <location>
        <begin position="21"/>
        <end position="726"/>
    </location>
</feature>
<dbReference type="GO" id="GO:0046872">
    <property type="term" value="F:metal ion binding"/>
    <property type="evidence" value="ECO:0007669"/>
    <property type="project" value="UniProtKB-KW"/>
</dbReference>
<evidence type="ECO:0000256" key="2">
    <source>
        <dbReference type="ARBA" id="ARBA00022525"/>
    </source>
</evidence>
<dbReference type="PANTHER" id="PTHR11475">
    <property type="entry name" value="OXIDASE/PEROXIDASE"/>
    <property type="match status" value="1"/>
</dbReference>
<evidence type="ECO:0000256" key="7">
    <source>
        <dbReference type="SAM" id="SignalP"/>
    </source>
</evidence>
<dbReference type="OrthoDB" id="823504at2759"/>
<dbReference type="AlphaFoldDB" id="A0A814BSA8"/>
<name>A0A814BSA8_9BILA</name>
<keyword evidence="9" id="KW-1185">Reference proteome</keyword>
<reference evidence="8" key="1">
    <citation type="submission" date="2021-02" db="EMBL/GenBank/DDBJ databases">
        <authorList>
            <person name="Nowell W R."/>
        </authorList>
    </citation>
    <scope>NUCLEOTIDE SEQUENCE</scope>
    <source>
        <strain evidence="8">Ploen Becks lab</strain>
    </source>
</reference>
<gene>
    <name evidence="8" type="ORF">OXX778_LOCUS12857</name>
</gene>
<dbReference type="PROSITE" id="PS51257">
    <property type="entry name" value="PROKAR_LIPOPROTEIN"/>
    <property type="match status" value="1"/>
</dbReference>
<dbReference type="Proteomes" id="UP000663879">
    <property type="component" value="Unassembled WGS sequence"/>
</dbReference>
<dbReference type="CDD" id="cd09823">
    <property type="entry name" value="peroxinectin_like"/>
    <property type="match status" value="1"/>
</dbReference>
<evidence type="ECO:0000256" key="3">
    <source>
        <dbReference type="ARBA" id="ARBA00022729"/>
    </source>
</evidence>
<feature type="binding site" description="axial binding residue" evidence="5">
    <location>
        <position position="480"/>
    </location>
    <ligand>
        <name>heme b</name>
        <dbReference type="ChEBI" id="CHEBI:60344"/>
    </ligand>
    <ligandPart>
        <name>Fe</name>
        <dbReference type="ChEBI" id="CHEBI:18248"/>
    </ligandPart>
</feature>
<keyword evidence="3 7" id="KW-0732">Signal</keyword>
<keyword evidence="5" id="KW-0479">Metal-binding</keyword>
<keyword evidence="5" id="KW-0349">Heme</keyword>
<dbReference type="InterPro" id="IPR037120">
    <property type="entry name" value="Haem_peroxidase_sf_animal"/>
</dbReference>
<dbReference type="GO" id="GO:0005576">
    <property type="term" value="C:extracellular region"/>
    <property type="evidence" value="ECO:0007669"/>
    <property type="project" value="UniProtKB-SubCell"/>
</dbReference>
<feature type="signal peptide" evidence="7">
    <location>
        <begin position="1"/>
        <end position="20"/>
    </location>
</feature>